<reference evidence="8" key="1">
    <citation type="submission" date="2022-11" db="EMBL/GenBank/DDBJ databases">
        <title>Centuries of genome instability and evolution in soft-shell clam transmissible cancer (bioRxiv).</title>
        <authorList>
            <person name="Hart S.F.M."/>
            <person name="Yonemitsu M.A."/>
            <person name="Giersch R.M."/>
            <person name="Beal B.F."/>
            <person name="Arriagada G."/>
            <person name="Davis B.W."/>
            <person name="Ostrander E.A."/>
            <person name="Goff S.P."/>
            <person name="Metzger M.J."/>
        </authorList>
    </citation>
    <scope>NUCLEOTIDE SEQUENCE</scope>
    <source>
        <strain evidence="8">MELC-2E11</strain>
        <tissue evidence="8">Siphon/mantle</tissue>
    </source>
</reference>
<keyword evidence="9" id="KW-1185">Reference proteome</keyword>
<proteinExistence type="predicted"/>
<keyword evidence="2" id="KW-0597">Phosphoprotein</keyword>
<feature type="non-terminal residue" evidence="8">
    <location>
        <position position="1"/>
    </location>
</feature>
<evidence type="ECO:0000256" key="1">
    <source>
        <dbReference type="ARBA" id="ARBA00004123"/>
    </source>
</evidence>
<keyword evidence="3" id="KW-0238">DNA-binding</keyword>
<dbReference type="Proteomes" id="UP001164746">
    <property type="component" value="Chromosome 14"/>
</dbReference>
<evidence type="ECO:0000256" key="2">
    <source>
        <dbReference type="ARBA" id="ARBA00022553"/>
    </source>
</evidence>
<organism evidence="8 9">
    <name type="scientific">Mya arenaria</name>
    <name type="common">Soft-shell clam</name>
    <dbReference type="NCBI Taxonomy" id="6604"/>
    <lineage>
        <taxon>Eukaryota</taxon>
        <taxon>Metazoa</taxon>
        <taxon>Spiralia</taxon>
        <taxon>Lophotrochozoa</taxon>
        <taxon>Mollusca</taxon>
        <taxon>Bivalvia</taxon>
        <taxon>Autobranchia</taxon>
        <taxon>Heteroconchia</taxon>
        <taxon>Euheterodonta</taxon>
        <taxon>Imparidentia</taxon>
        <taxon>Neoheterodontei</taxon>
        <taxon>Myida</taxon>
        <taxon>Myoidea</taxon>
        <taxon>Myidae</taxon>
        <taxon>Mya</taxon>
    </lineage>
</organism>
<evidence type="ECO:0000313" key="8">
    <source>
        <dbReference type="EMBL" id="WAR26689.1"/>
    </source>
</evidence>
<dbReference type="PANTHER" id="PTHR15180:SF1">
    <property type="entry name" value="GENERAL TRANSCRIPTION FACTOR 3C POLYPEPTIDE 1"/>
    <property type="match status" value="1"/>
</dbReference>
<dbReference type="InterPro" id="IPR044210">
    <property type="entry name" value="Tfc3-like"/>
</dbReference>
<feature type="compositionally biased region" description="Acidic residues" evidence="6">
    <location>
        <begin position="141"/>
        <end position="154"/>
    </location>
</feature>
<evidence type="ECO:0000256" key="4">
    <source>
        <dbReference type="ARBA" id="ARBA00023163"/>
    </source>
</evidence>
<dbReference type="EMBL" id="CP111025">
    <property type="protein sequence ID" value="WAR26689.1"/>
    <property type="molecule type" value="Genomic_DNA"/>
</dbReference>
<evidence type="ECO:0000256" key="5">
    <source>
        <dbReference type="ARBA" id="ARBA00023242"/>
    </source>
</evidence>
<evidence type="ECO:0000313" key="9">
    <source>
        <dbReference type="Proteomes" id="UP001164746"/>
    </source>
</evidence>
<gene>
    <name evidence="8" type="ORF">MAR_012393</name>
</gene>
<keyword evidence="5" id="KW-0539">Nucleus</keyword>
<evidence type="ECO:0000259" key="7">
    <source>
        <dbReference type="Pfam" id="PF04182"/>
    </source>
</evidence>
<protein>
    <recommendedName>
        <fullName evidence="7">B-block binding subunit of TFIIIC domain-containing protein</fullName>
    </recommendedName>
</protein>
<dbReference type="PANTHER" id="PTHR15180">
    <property type="entry name" value="GENERAL TRANSCRIPTION FACTOR 3C POLYPEPTIDE 1"/>
    <property type="match status" value="1"/>
</dbReference>
<keyword evidence="4" id="KW-0804">Transcription</keyword>
<evidence type="ECO:0000256" key="6">
    <source>
        <dbReference type="SAM" id="MobiDB-lite"/>
    </source>
</evidence>
<evidence type="ECO:0000256" key="3">
    <source>
        <dbReference type="ARBA" id="ARBA00023125"/>
    </source>
</evidence>
<feature type="domain" description="B-block binding subunit of TFIIIC" evidence="7">
    <location>
        <begin position="30"/>
        <end position="86"/>
    </location>
</feature>
<dbReference type="Pfam" id="PF04182">
    <property type="entry name" value="B-block_TFIIIC"/>
    <property type="match status" value="1"/>
</dbReference>
<comment type="subcellular location">
    <subcellularLocation>
        <location evidence="1">Nucleus</location>
    </subcellularLocation>
</comment>
<dbReference type="InterPro" id="IPR007309">
    <property type="entry name" value="TFIIIC_Bblock-bd"/>
</dbReference>
<feature type="region of interest" description="Disordered" evidence="6">
    <location>
        <begin position="141"/>
        <end position="160"/>
    </location>
</feature>
<name>A0ABY7G0E6_MYAAR</name>
<sequence>FQSELTEWIRMACDVREAILEEIALEGLDGRARSNGEASNGTMSLQVFKQSNKSLFYIVKKMRLLGVIRKQRLCTIKKSSNVKLCCILYHLDRFFWQVGSRSLHELMNIALYLSEKPQQMAEVIKVKNDLTLEDVRAGLHDEEELPSSDDDEGDPPTPPEGLLQALPELEYSSQLDEPQVHQILRLIQTAGSRGLSMSELAQVTGIMTLQARRLIRILERTNFINSLMLDKGRQKIIM</sequence>
<accession>A0ABY7G0E6</accession>